<keyword evidence="1" id="KW-0732">Signal</keyword>
<dbReference type="EMBL" id="KV004704">
    <property type="protein sequence ID" value="KZV35286.1"/>
    <property type="molecule type" value="Genomic_DNA"/>
</dbReference>
<proteinExistence type="predicted"/>
<gene>
    <name evidence="2" type="ORF">F511_21302</name>
</gene>
<sequence>MSCRLNTLRLVAMLRYFCFSCVWDSMSTGYAIALKLATGSTVARDWYIILRLDAYQQLVYCSSRLNVLLIATGCTSYYWLLVRVVPAGFSSSQRASAESLARRQNAVVSINSNDIVLLSLTPNTNCCAPADLYRSSSILRLFLAPVLAGPFAPADLSSSAEHDVVTDYIIIDGPLRCSSWFSFDVPADPSSSSSTCSWFLSYQLIHYTPAGSTWPLPDFEHLT</sequence>
<feature type="chain" id="PRO_5016367063" evidence="1">
    <location>
        <begin position="34"/>
        <end position="223"/>
    </location>
</feature>
<dbReference type="AlphaFoldDB" id="A0A2Z7BLW1"/>
<evidence type="ECO:0000313" key="2">
    <source>
        <dbReference type="EMBL" id="KZV35286.1"/>
    </source>
</evidence>
<accession>A0A2Z7BLW1</accession>
<evidence type="ECO:0000313" key="3">
    <source>
        <dbReference type="Proteomes" id="UP000250235"/>
    </source>
</evidence>
<protein>
    <submittedName>
        <fullName evidence="2">Uncharacterized protein</fullName>
    </submittedName>
</protein>
<name>A0A2Z7BLW1_9LAMI</name>
<organism evidence="2 3">
    <name type="scientific">Dorcoceras hygrometricum</name>
    <dbReference type="NCBI Taxonomy" id="472368"/>
    <lineage>
        <taxon>Eukaryota</taxon>
        <taxon>Viridiplantae</taxon>
        <taxon>Streptophyta</taxon>
        <taxon>Embryophyta</taxon>
        <taxon>Tracheophyta</taxon>
        <taxon>Spermatophyta</taxon>
        <taxon>Magnoliopsida</taxon>
        <taxon>eudicotyledons</taxon>
        <taxon>Gunneridae</taxon>
        <taxon>Pentapetalae</taxon>
        <taxon>asterids</taxon>
        <taxon>lamiids</taxon>
        <taxon>Lamiales</taxon>
        <taxon>Gesneriaceae</taxon>
        <taxon>Didymocarpoideae</taxon>
        <taxon>Trichosporeae</taxon>
        <taxon>Loxocarpinae</taxon>
        <taxon>Dorcoceras</taxon>
    </lineage>
</organism>
<feature type="signal peptide" evidence="1">
    <location>
        <begin position="1"/>
        <end position="33"/>
    </location>
</feature>
<dbReference type="Proteomes" id="UP000250235">
    <property type="component" value="Unassembled WGS sequence"/>
</dbReference>
<evidence type="ECO:0000256" key="1">
    <source>
        <dbReference type="SAM" id="SignalP"/>
    </source>
</evidence>
<keyword evidence="3" id="KW-1185">Reference proteome</keyword>
<reference evidence="2 3" key="1">
    <citation type="journal article" date="2015" name="Proc. Natl. Acad. Sci. U.S.A.">
        <title>The resurrection genome of Boea hygrometrica: A blueprint for survival of dehydration.</title>
        <authorList>
            <person name="Xiao L."/>
            <person name="Yang G."/>
            <person name="Zhang L."/>
            <person name="Yang X."/>
            <person name="Zhao S."/>
            <person name="Ji Z."/>
            <person name="Zhou Q."/>
            <person name="Hu M."/>
            <person name="Wang Y."/>
            <person name="Chen M."/>
            <person name="Xu Y."/>
            <person name="Jin H."/>
            <person name="Xiao X."/>
            <person name="Hu G."/>
            <person name="Bao F."/>
            <person name="Hu Y."/>
            <person name="Wan P."/>
            <person name="Li L."/>
            <person name="Deng X."/>
            <person name="Kuang T."/>
            <person name="Xiang C."/>
            <person name="Zhu J.K."/>
            <person name="Oliver M.J."/>
            <person name="He Y."/>
        </authorList>
    </citation>
    <scope>NUCLEOTIDE SEQUENCE [LARGE SCALE GENOMIC DNA]</scope>
    <source>
        <strain evidence="3">cv. XS01</strain>
    </source>
</reference>